<sequence length="506" mass="55852">MTLPSAFASSSAMPIPDPDSLMVLEAPFARSPYEDLRRRLRTHQRITDRDFASINTLVSDLAIKGGQDGRQEMLERVESIIERVRGMKEKLSPLVGDLDSSVTSVQRRTSHLAQIQSLRDRTTAMDTEATESTQEPDQGKAAAMSAYQQFTDIRLQRMIVDWLCRMGFVGSAERLVNNTGLQYLTDITLFKELYIIRDSMTPSPSSSQKASCSSALAWCVDNKAALRRIKSTLEFDLRLQEFIDLCRHRSPESLFAARTYLRKHLLPMFKTATAATLGPAKDEDSEQDFRNNAKIVADVTRAFGLLATPPGGWVYQDLYNAARLPKLFGQLFTAAMSIYSLSPQPVLNIALSAGLSSLKVPACYGGERKDKADDGGLNTTDETRNLNCPVCATIKLTKTSHGHASNSLVDGLGLGTLAKEIPWSHHSNSTIVCRISGRVIDEGAEEGEGGQAVALPNGRVYSKRVNDASAAARKRRNEGKSSQAFVTCPRTRDRFFTGQMRRVYIS</sequence>
<dbReference type="Proteomes" id="UP000245942">
    <property type="component" value="Unassembled WGS sequence"/>
</dbReference>
<dbReference type="GO" id="GO:0004842">
    <property type="term" value="F:ubiquitin-protein transferase activity"/>
    <property type="evidence" value="ECO:0007669"/>
    <property type="project" value="InterPro"/>
</dbReference>
<dbReference type="GO" id="GO:0043161">
    <property type="term" value="P:proteasome-mediated ubiquitin-dependent protein catabolic process"/>
    <property type="evidence" value="ECO:0007669"/>
    <property type="project" value="InterPro"/>
</dbReference>
<dbReference type="STRING" id="1684307.A0A316U1G7"/>
<name>A0A316U1G7_9BASI</name>
<dbReference type="PANTHER" id="PTHR12170:SF2">
    <property type="entry name" value="E3 UBIQUITIN-PROTEIN TRANSFERASE MAEA"/>
    <property type="match status" value="1"/>
</dbReference>
<feature type="domain" description="CTLH" evidence="3">
    <location>
        <begin position="214"/>
        <end position="253"/>
    </location>
</feature>
<dbReference type="RefSeq" id="XP_025345854.1">
    <property type="nucleotide sequence ID" value="XM_025491014.1"/>
</dbReference>
<accession>A0A316U1G7</accession>
<proteinExistence type="inferred from homology"/>
<keyword evidence="5" id="KW-1185">Reference proteome</keyword>
<organism evidence="4 5">
    <name type="scientific">Pseudomicrostroma glucosiphilum</name>
    <dbReference type="NCBI Taxonomy" id="1684307"/>
    <lineage>
        <taxon>Eukaryota</taxon>
        <taxon>Fungi</taxon>
        <taxon>Dikarya</taxon>
        <taxon>Basidiomycota</taxon>
        <taxon>Ustilaginomycotina</taxon>
        <taxon>Exobasidiomycetes</taxon>
        <taxon>Microstromatales</taxon>
        <taxon>Microstromatales incertae sedis</taxon>
        <taxon>Pseudomicrostroma</taxon>
    </lineage>
</organism>
<dbReference type="GeneID" id="37012748"/>
<dbReference type="InterPro" id="IPR045098">
    <property type="entry name" value="Fyv10_fam"/>
</dbReference>
<dbReference type="OrthoDB" id="1933455at2759"/>
<feature type="region of interest" description="Disordered" evidence="2">
    <location>
        <begin position="120"/>
        <end position="141"/>
    </location>
</feature>
<dbReference type="InterPro" id="IPR024964">
    <property type="entry name" value="CTLH/CRA"/>
</dbReference>
<dbReference type="GO" id="GO:0005634">
    <property type="term" value="C:nucleus"/>
    <property type="evidence" value="ECO:0007669"/>
    <property type="project" value="TreeGrafter"/>
</dbReference>
<dbReference type="Pfam" id="PF10607">
    <property type="entry name" value="CTLH"/>
    <property type="match status" value="1"/>
</dbReference>
<comment type="similarity">
    <text evidence="1">Belongs to the FYV10 family.</text>
</comment>
<dbReference type="PANTHER" id="PTHR12170">
    <property type="entry name" value="MACROPHAGE ERYTHROBLAST ATTACHER-RELATED"/>
    <property type="match status" value="1"/>
</dbReference>
<dbReference type="GO" id="GO:0005737">
    <property type="term" value="C:cytoplasm"/>
    <property type="evidence" value="ECO:0007669"/>
    <property type="project" value="TreeGrafter"/>
</dbReference>
<gene>
    <name evidence="4" type="ORF">BCV69DRAFT_273685</name>
</gene>
<dbReference type="EMBL" id="KZ819335">
    <property type="protein sequence ID" value="PWN18694.1"/>
    <property type="molecule type" value="Genomic_DNA"/>
</dbReference>
<evidence type="ECO:0000256" key="2">
    <source>
        <dbReference type="SAM" id="MobiDB-lite"/>
    </source>
</evidence>
<dbReference type="InterPro" id="IPR006595">
    <property type="entry name" value="CTLH_C"/>
</dbReference>
<evidence type="ECO:0000256" key="1">
    <source>
        <dbReference type="ARBA" id="ARBA00010615"/>
    </source>
</evidence>
<dbReference type="AlphaFoldDB" id="A0A316U1G7"/>
<dbReference type="PROSITE" id="PS50897">
    <property type="entry name" value="CTLH"/>
    <property type="match status" value="1"/>
</dbReference>
<dbReference type="GO" id="GO:0034657">
    <property type="term" value="C:GID complex"/>
    <property type="evidence" value="ECO:0007669"/>
    <property type="project" value="TreeGrafter"/>
</dbReference>
<evidence type="ECO:0000313" key="4">
    <source>
        <dbReference type="EMBL" id="PWN18694.1"/>
    </source>
</evidence>
<reference evidence="4 5" key="1">
    <citation type="journal article" date="2018" name="Mol. Biol. Evol.">
        <title>Broad Genomic Sampling Reveals a Smut Pathogenic Ancestry of the Fungal Clade Ustilaginomycotina.</title>
        <authorList>
            <person name="Kijpornyongpan T."/>
            <person name="Mondo S.J."/>
            <person name="Barry K."/>
            <person name="Sandor L."/>
            <person name="Lee J."/>
            <person name="Lipzen A."/>
            <person name="Pangilinan J."/>
            <person name="LaButti K."/>
            <person name="Hainaut M."/>
            <person name="Henrissat B."/>
            <person name="Grigoriev I.V."/>
            <person name="Spatafora J.W."/>
            <person name="Aime M.C."/>
        </authorList>
    </citation>
    <scope>NUCLEOTIDE SEQUENCE [LARGE SCALE GENOMIC DNA]</scope>
    <source>
        <strain evidence="4 5">MCA 4718</strain>
    </source>
</reference>
<evidence type="ECO:0000313" key="5">
    <source>
        <dbReference type="Proteomes" id="UP000245942"/>
    </source>
</evidence>
<protein>
    <recommendedName>
        <fullName evidence="3">CTLH domain-containing protein</fullName>
    </recommendedName>
</protein>
<evidence type="ECO:0000259" key="3">
    <source>
        <dbReference type="PROSITE" id="PS50897"/>
    </source>
</evidence>